<dbReference type="Gene3D" id="3.40.50.1820">
    <property type="entry name" value="alpha/beta hydrolase"/>
    <property type="match status" value="1"/>
</dbReference>
<evidence type="ECO:0000259" key="4">
    <source>
        <dbReference type="Pfam" id="PF00135"/>
    </source>
</evidence>
<reference evidence="6" key="1">
    <citation type="submission" date="2022-12" db="EMBL/GenBank/DDBJ databases">
        <authorList>
            <person name="Mo P."/>
        </authorList>
    </citation>
    <scope>NUCLEOTIDE SEQUENCE [LARGE SCALE GENOMIC DNA]</scope>
    <source>
        <strain evidence="6">HUAS 3-15</strain>
    </source>
</reference>
<evidence type="ECO:0000256" key="1">
    <source>
        <dbReference type="ARBA" id="ARBA00005964"/>
    </source>
</evidence>
<keyword evidence="2 3" id="KW-0378">Hydrolase</keyword>
<dbReference type="SUPFAM" id="SSF53474">
    <property type="entry name" value="alpha/beta-Hydrolases"/>
    <property type="match status" value="1"/>
</dbReference>
<gene>
    <name evidence="5" type="ORF">O1G21_35935</name>
</gene>
<dbReference type="InterPro" id="IPR019826">
    <property type="entry name" value="Carboxylesterase_B_AS"/>
</dbReference>
<dbReference type="EMBL" id="CP115450">
    <property type="protein sequence ID" value="WBP90729.1"/>
    <property type="molecule type" value="Genomic_DNA"/>
</dbReference>
<dbReference type="PROSITE" id="PS00122">
    <property type="entry name" value="CARBOXYLESTERASE_B_1"/>
    <property type="match status" value="1"/>
</dbReference>
<evidence type="ECO:0000256" key="3">
    <source>
        <dbReference type="RuleBase" id="RU361235"/>
    </source>
</evidence>
<evidence type="ECO:0000313" key="5">
    <source>
        <dbReference type="EMBL" id="WBP90729.1"/>
    </source>
</evidence>
<keyword evidence="6" id="KW-1185">Reference proteome</keyword>
<dbReference type="InterPro" id="IPR050309">
    <property type="entry name" value="Type-B_Carboxylest/Lipase"/>
</dbReference>
<accession>A0ABY7QEQ9</accession>
<proteinExistence type="inferred from homology"/>
<dbReference type="InterPro" id="IPR029058">
    <property type="entry name" value="AB_hydrolase_fold"/>
</dbReference>
<dbReference type="RefSeq" id="WP_270149702.1">
    <property type="nucleotide sequence ID" value="NZ_CP115450.1"/>
</dbReference>
<dbReference type="EC" id="3.1.1.-" evidence="3"/>
<dbReference type="Proteomes" id="UP001212821">
    <property type="component" value="Chromosome"/>
</dbReference>
<name>A0ABY7QEQ9_9ACTN</name>
<organism evidence="5 6">
    <name type="scientific">Kitasatospora cathayae</name>
    <dbReference type="NCBI Taxonomy" id="3004092"/>
    <lineage>
        <taxon>Bacteria</taxon>
        <taxon>Bacillati</taxon>
        <taxon>Actinomycetota</taxon>
        <taxon>Actinomycetes</taxon>
        <taxon>Kitasatosporales</taxon>
        <taxon>Streptomycetaceae</taxon>
        <taxon>Kitasatospora</taxon>
    </lineage>
</organism>
<dbReference type="InterPro" id="IPR002018">
    <property type="entry name" value="CarbesteraseB"/>
</dbReference>
<evidence type="ECO:0000313" key="6">
    <source>
        <dbReference type="Proteomes" id="UP001212821"/>
    </source>
</evidence>
<evidence type="ECO:0000256" key="2">
    <source>
        <dbReference type="ARBA" id="ARBA00022801"/>
    </source>
</evidence>
<sequence length="496" mass="51976">MLVPPVAHTTEGTVRGLVDRGLAVFRGLPYGRPPVGPLRFAAPVPPERWDGVREAVEFGPVVPQSGPLPAEPTHGTDWLTLNVCTPDPGTTGLPVLVWFHGGGFISGTSGDPLYDPVELARAGIVVVSVNYRVGAEGFALIDGTPANRAFLDQIAALEWVRNNIAAFGGDPDQVTIAGQSAGAASVAALLTMPRARGLFHRAVAHTVGGNLCTPALAAEVTAALAKQLGTVPTAAALAEVDPWRLAAAVTDLGTALPEHLERWGRLAQTGVATVPVVDGEDLTEEPWAALAAGRAEGIELLVGHTRDEFRLFAVLAGRHGTFTEEEARTALRLLAPHPDGPDAYRAALPGATPGELLEAVTSDALFRIPSLHLAEGNTAAGGTSYLFELAYPAPAMGGVFGACHGLDLPLAFGSLDSPMGRHFLGDPPAPEAVGLSLELQQAWVRFVTVGDPGWAAHEPRQQLTRVLDTRSETVRYPEQASRTIWAGHTPTAFDLG</sequence>
<comment type="similarity">
    <text evidence="1 3">Belongs to the type-B carboxylesterase/lipase family.</text>
</comment>
<feature type="domain" description="Carboxylesterase type B" evidence="4">
    <location>
        <begin position="5"/>
        <end position="454"/>
    </location>
</feature>
<dbReference type="PANTHER" id="PTHR11559">
    <property type="entry name" value="CARBOXYLESTERASE"/>
    <property type="match status" value="1"/>
</dbReference>
<dbReference type="Pfam" id="PF00135">
    <property type="entry name" value="COesterase"/>
    <property type="match status" value="1"/>
</dbReference>
<protein>
    <recommendedName>
        <fullName evidence="3">Carboxylic ester hydrolase</fullName>
        <ecNumber evidence="3">3.1.1.-</ecNumber>
    </recommendedName>
</protein>